<feature type="domain" description="Fido" evidence="1">
    <location>
        <begin position="105"/>
        <end position="260"/>
    </location>
</feature>
<dbReference type="Pfam" id="PF02661">
    <property type="entry name" value="Fic"/>
    <property type="match status" value="1"/>
</dbReference>
<gene>
    <name evidence="2" type="ORF">QE417_004739</name>
</gene>
<proteinExistence type="predicted"/>
<dbReference type="RefSeq" id="WP_311954525.1">
    <property type="nucleotide sequence ID" value="NZ_JAVLVU010000001.1"/>
</dbReference>
<evidence type="ECO:0000259" key="1">
    <source>
        <dbReference type="PROSITE" id="PS51459"/>
    </source>
</evidence>
<dbReference type="PROSITE" id="PS51459">
    <property type="entry name" value="FIDO"/>
    <property type="match status" value="1"/>
</dbReference>
<dbReference type="SUPFAM" id="SSF140931">
    <property type="entry name" value="Fic-like"/>
    <property type="match status" value="1"/>
</dbReference>
<dbReference type="Proteomes" id="UP001258315">
    <property type="component" value="Unassembled WGS sequence"/>
</dbReference>
<evidence type="ECO:0000313" key="3">
    <source>
        <dbReference type="Proteomes" id="UP001258315"/>
    </source>
</evidence>
<name>A0ABU3H373_9SPHI</name>
<protein>
    <submittedName>
        <fullName evidence="2">Fic family protein</fullName>
    </submittedName>
</protein>
<dbReference type="InterPro" id="IPR040198">
    <property type="entry name" value="Fido_containing"/>
</dbReference>
<accession>A0ABU3H373</accession>
<dbReference type="InterPro" id="IPR036597">
    <property type="entry name" value="Fido-like_dom_sf"/>
</dbReference>
<dbReference type="Gene3D" id="1.10.3290.10">
    <property type="entry name" value="Fido-like domain"/>
    <property type="match status" value="1"/>
</dbReference>
<comment type="caution">
    <text evidence="2">The sequence shown here is derived from an EMBL/GenBank/DDBJ whole genome shotgun (WGS) entry which is preliminary data.</text>
</comment>
<dbReference type="PANTHER" id="PTHR13504:SF38">
    <property type="entry name" value="FIDO DOMAIN-CONTAINING PROTEIN"/>
    <property type="match status" value="1"/>
</dbReference>
<dbReference type="PANTHER" id="PTHR13504">
    <property type="entry name" value="FIDO DOMAIN-CONTAINING PROTEIN DDB_G0283145"/>
    <property type="match status" value="1"/>
</dbReference>
<organism evidence="2 3">
    <name type="scientific">Mucilaginibacter terrae</name>
    <dbReference type="NCBI Taxonomy" id="1955052"/>
    <lineage>
        <taxon>Bacteria</taxon>
        <taxon>Pseudomonadati</taxon>
        <taxon>Bacteroidota</taxon>
        <taxon>Sphingobacteriia</taxon>
        <taxon>Sphingobacteriales</taxon>
        <taxon>Sphingobacteriaceae</taxon>
        <taxon>Mucilaginibacter</taxon>
    </lineage>
</organism>
<keyword evidence="3" id="KW-1185">Reference proteome</keyword>
<dbReference type="EMBL" id="JAVLVU010000001">
    <property type="protein sequence ID" value="MDT3405667.1"/>
    <property type="molecule type" value="Genomic_DNA"/>
</dbReference>
<evidence type="ECO:0000313" key="2">
    <source>
        <dbReference type="EMBL" id="MDT3405667.1"/>
    </source>
</evidence>
<sequence length="457" mass="52364">MNLKLEIEFSKADIFNQVDALKKQIDDMRPLPPDVEGRVMQKLRLDWNYNSNAIEGNKLSYGETTALLMHGMTAKGKPLKDHLDIQGHNEAIELLERMVKDERPLTETDIRGLHEVILGKPHTAQAQTADGTPTTKTITVGEYKNLPNHVKTITGEIHYYASPEETPAKMQELMEWYYDASASKEIHPIVTAALFHHRFVAIHPFDDGNGRMSRILMNLILMRNGYPVAVIKNDNKDEYYSLLSRADVGENFPFVEYIIEKVENSLRLYIKAVEGGDIDEDEDIDKEIALFKMELKDNVLLSEKKTPATLARVIKTDIRVLFEKLFIKSGEFNEFFFSNNVKIWLVFGPSVKTSFEVKNLESLEGILYQIADVTSSYYRIDIEFYFNEFRHPTNNFSIESFISVVFNDYTFEILNNLEDAIFLKLYHEALTSKDVSVVIKSLFAGIKGLITHSIKKA</sequence>
<dbReference type="InterPro" id="IPR003812">
    <property type="entry name" value="Fido"/>
</dbReference>
<reference evidence="3" key="1">
    <citation type="submission" date="2023-07" db="EMBL/GenBank/DDBJ databases">
        <title>Functional and genomic diversity of the sorghum phyllosphere microbiome.</title>
        <authorList>
            <person name="Shade A."/>
        </authorList>
    </citation>
    <scope>NUCLEOTIDE SEQUENCE [LARGE SCALE GENOMIC DNA]</scope>
    <source>
        <strain evidence="3">SORGH_AS_0422</strain>
    </source>
</reference>